<dbReference type="EMBL" id="CABITT030000005">
    <property type="protein sequence ID" value="VVB04816.1"/>
    <property type="molecule type" value="Genomic_DNA"/>
</dbReference>
<comment type="caution">
    <text evidence="1">The sequence shown here is derived from an EMBL/GenBank/DDBJ whole genome shotgun (WGS) entry which is preliminary data.</text>
</comment>
<accession>A0A565BTX9</accession>
<protein>
    <submittedName>
        <fullName evidence="1">Uncharacterized protein</fullName>
    </submittedName>
</protein>
<dbReference type="Proteomes" id="UP000489600">
    <property type="component" value="Unassembled WGS sequence"/>
</dbReference>
<evidence type="ECO:0000313" key="1">
    <source>
        <dbReference type="EMBL" id="VVB04816.1"/>
    </source>
</evidence>
<dbReference type="AlphaFoldDB" id="A0A565BTX9"/>
<evidence type="ECO:0000313" key="2">
    <source>
        <dbReference type="Proteomes" id="UP000489600"/>
    </source>
</evidence>
<dbReference type="OrthoDB" id="1295703at2759"/>
<keyword evidence="2" id="KW-1185">Reference proteome</keyword>
<name>A0A565BTX9_9BRAS</name>
<sequence>MMEKAIIADARNPLPKYYKANILISLGDYHKDCAPQESSVHGLFGRLDHPLTILLLYKHHIMQEKMETALEVLLRWEKQMKPEIQRD</sequence>
<gene>
    <name evidence="1" type="ORF">ANE_LOCUS15260</name>
</gene>
<organism evidence="1 2">
    <name type="scientific">Arabis nemorensis</name>
    <dbReference type="NCBI Taxonomy" id="586526"/>
    <lineage>
        <taxon>Eukaryota</taxon>
        <taxon>Viridiplantae</taxon>
        <taxon>Streptophyta</taxon>
        <taxon>Embryophyta</taxon>
        <taxon>Tracheophyta</taxon>
        <taxon>Spermatophyta</taxon>
        <taxon>Magnoliopsida</taxon>
        <taxon>eudicotyledons</taxon>
        <taxon>Gunneridae</taxon>
        <taxon>Pentapetalae</taxon>
        <taxon>rosids</taxon>
        <taxon>malvids</taxon>
        <taxon>Brassicales</taxon>
        <taxon>Brassicaceae</taxon>
        <taxon>Arabideae</taxon>
        <taxon>Arabis</taxon>
    </lineage>
</organism>
<proteinExistence type="predicted"/>
<reference evidence="1" key="1">
    <citation type="submission" date="2019-07" db="EMBL/GenBank/DDBJ databases">
        <authorList>
            <person name="Dittberner H."/>
        </authorList>
    </citation>
    <scope>NUCLEOTIDE SEQUENCE [LARGE SCALE GENOMIC DNA]</scope>
</reference>